<dbReference type="InterPro" id="IPR036527">
    <property type="entry name" value="SCP2_sterol-bd_dom_sf"/>
</dbReference>
<keyword evidence="3" id="KW-1185">Reference proteome</keyword>
<proteinExistence type="predicted"/>
<dbReference type="SUPFAM" id="SSF55718">
    <property type="entry name" value="SCP-like"/>
    <property type="match status" value="1"/>
</dbReference>
<dbReference type="Proteomes" id="UP000766550">
    <property type="component" value="Unassembled WGS sequence"/>
</dbReference>
<dbReference type="OrthoDB" id="51304at2157"/>
<organism evidence="2 3">
    <name type="scientific">Haloarcula limicola</name>
    <dbReference type="NCBI Taxonomy" id="1429915"/>
    <lineage>
        <taxon>Archaea</taxon>
        <taxon>Methanobacteriati</taxon>
        <taxon>Methanobacteriota</taxon>
        <taxon>Stenosarchaea group</taxon>
        <taxon>Halobacteria</taxon>
        <taxon>Halobacteriales</taxon>
        <taxon>Haloarculaceae</taxon>
        <taxon>Haloarcula</taxon>
    </lineage>
</organism>
<dbReference type="EMBL" id="JAHQXF010000001">
    <property type="protein sequence ID" value="MBV0924412.1"/>
    <property type="molecule type" value="Genomic_DNA"/>
</dbReference>
<evidence type="ECO:0000313" key="2">
    <source>
        <dbReference type="EMBL" id="MBV0924412.1"/>
    </source>
</evidence>
<dbReference type="Gene3D" id="3.30.1050.10">
    <property type="entry name" value="SCP2 sterol-binding domain"/>
    <property type="match status" value="1"/>
</dbReference>
<gene>
    <name evidence="2" type="ORF">KTS45_09375</name>
</gene>
<feature type="domain" description="SCP2" evidence="1">
    <location>
        <begin position="28"/>
        <end position="116"/>
    </location>
</feature>
<evidence type="ECO:0000313" key="3">
    <source>
        <dbReference type="Proteomes" id="UP000766550"/>
    </source>
</evidence>
<sequence>MTYTLPADAADWATAWRDRINDREGFETATADFDATFRFEMRADDTYDGDPVNFRVTVADGVCTEATVADASADYDFALRGPYEAWVAMLEGELDVSESVMNGTFDVEGNTMTLLRRQDAITEMIAAAQNVDTEFAY</sequence>
<reference evidence="2 3" key="1">
    <citation type="submission" date="2021-06" db="EMBL/GenBank/DDBJ databases">
        <title>New haloarchaea isolates fom saline soil.</title>
        <authorList>
            <person name="Duran-Viseras A."/>
            <person name="Sanchez-Porro C.S."/>
            <person name="Ventosa A."/>
        </authorList>
    </citation>
    <scope>NUCLEOTIDE SEQUENCE [LARGE SCALE GENOMIC DNA]</scope>
    <source>
        <strain evidence="2 3">JCM 183640</strain>
    </source>
</reference>
<protein>
    <submittedName>
        <fullName evidence="2">SCP2 sterol-binding domain-containing protein</fullName>
    </submittedName>
</protein>
<dbReference type="Pfam" id="PF02036">
    <property type="entry name" value="SCP2"/>
    <property type="match status" value="1"/>
</dbReference>
<dbReference type="InterPro" id="IPR003033">
    <property type="entry name" value="SCP2_sterol-bd_dom"/>
</dbReference>
<accession>A0A8J7Y5G1</accession>
<dbReference type="AlphaFoldDB" id="A0A8J7Y5G1"/>
<comment type="caution">
    <text evidence="2">The sequence shown here is derived from an EMBL/GenBank/DDBJ whole genome shotgun (WGS) entry which is preliminary data.</text>
</comment>
<evidence type="ECO:0000259" key="1">
    <source>
        <dbReference type="Pfam" id="PF02036"/>
    </source>
</evidence>
<name>A0A8J7Y5G1_9EURY</name>
<dbReference type="RefSeq" id="WP_162317467.1">
    <property type="nucleotide sequence ID" value="NZ_JAHQXF010000001.1"/>
</dbReference>